<accession>A0ABD2ZSH6</accession>
<evidence type="ECO:0000259" key="3">
    <source>
        <dbReference type="Pfam" id="PF26180"/>
    </source>
</evidence>
<evidence type="ECO:0000259" key="2">
    <source>
        <dbReference type="Pfam" id="PF22600"/>
    </source>
</evidence>
<dbReference type="Pfam" id="PF22600">
    <property type="entry name" value="MTPAP-like_central"/>
    <property type="match status" value="1"/>
</dbReference>
<feature type="compositionally biased region" description="Basic and acidic residues" evidence="1">
    <location>
        <begin position="618"/>
        <end position="633"/>
    </location>
</feature>
<feature type="domain" description="PAP/OAS1 substrate-binding-related" evidence="3">
    <location>
        <begin position="165"/>
        <end position="357"/>
    </location>
</feature>
<keyword evidence="5" id="KW-1185">Reference proteome</keyword>
<dbReference type="Gene3D" id="1.10.1410.10">
    <property type="match status" value="1"/>
</dbReference>
<evidence type="ECO:0000313" key="4">
    <source>
        <dbReference type="EMBL" id="KAL3521305.1"/>
    </source>
</evidence>
<comment type="caution">
    <text evidence="4">The sequence shown here is derived from an EMBL/GenBank/DDBJ whole genome shotgun (WGS) entry which is preliminary data.</text>
</comment>
<evidence type="ECO:0000313" key="5">
    <source>
        <dbReference type="Proteomes" id="UP001630127"/>
    </source>
</evidence>
<dbReference type="Pfam" id="PF26180">
    <property type="entry name" value="PAP-OAS1"/>
    <property type="match status" value="1"/>
</dbReference>
<sequence length="658" mass="73837">MDNFLVGSSSSSSLMSNKKFLQSEAECWLAAEKTAKEILSILQPTVISDQKRLEIVNYIRELIGEIVGDEVMAFGSTPLKTYLPDGDIDLTVLTSQTDVEHLASYVCSILEEQSYGGYPISDVQFVNAQVKIVKCLAQHIRVDISFNQVAGLNALCFLEQMDHYIGRGHLFKRSIILIKAWCFYESRLLGSHCSLMSTYALEVLVFYIINLFHCSLSGPLSVLYKFLEYYSSFDWDKYCISVYGPVDMNFLPEAVVETSSTDGSNMLLSQNFLENCIKSFPIPKGVFETERQGFSKKHMNIIDPLKGKNNLGRSISGGNFRRIKFAFSYGCQKLRDILELPVESIGDGVMTFFVNTIEWSGRGEMLDGEVSAVNYQPRIFDLKGDYNSPIECLNYSQWYINSHIFRETSYQALPSLFQSQSIEDEFTQNLYFPRGANCIVSSSLVHPNASELLDSVLSVDETETYLEKGKYVTSASSKGKVKLNASAAPFVFSAVREKVKCEGTGLFFPKVDINRKLKETDFCSPDAQYYDWQANMSQNERNLAESLLKTSMKNHLADVPFKSDGVRGSSCFDLPRDEFRHPPPKSFAESNEDGESNCFDLSLEDFPLLPSSKGRPMQADRRNQVQLTKDSRWAGKLSNGKGSSVAVSDGTLPVAEKQ</sequence>
<evidence type="ECO:0008006" key="6">
    <source>
        <dbReference type="Google" id="ProtNLM"/>
    </source>
</evidence>
<reference evidence="4 5" key="1">
    <citation type="submission" date="2024-11" db="EMBL/GenBank/DDBJ databases">
        <title>A near-complete genome assembly of Cinchona calisaya.</title>
        <authorList>
            <person name="Lian D.C."/>
            <person name="Zhao X.W."/>
            <person name="Wei L."/>
        </authorList>
    </citation>
    <scope>NUCLEOTIDE SEQUENCE [LARGE SCALE GENOMIC DNA]</scope>
    <source>
        <tissue evidence="4">Nenye</tissue>
    </source>
</reference>
<gene>
    <name evidence="4" type="ORF">ACH5RR_019454</name>
</gene>
<dbReference type="CDD" id="cd05402">
    <property type="entry name" value="NT_PAP_TUTase"/>
    <property type="match status" value="1"/>
</dbReference>
<dbReference type="SUPFAM" id="SSF81301">
    <property type="entry name" value="Nucleotidyltransferase"/>
    <property type="match status" value="1"/>
</dbReference>
<feature type="region of interest" description="Disordered" evidence="1">
    <location>
        <begin position="610"/>
        <end position="658"/>
    </location>
</feature>
<dbReference type="PANTHER" id="PTHR45979">
    <property type="entry name" value="PAP/OAS1 SUBSTRATE-BINDING DOMAIN SUPERFAMILY"/>
    <property type="match status" value="1"/>
</dbReference>
<organism evidence="4 5">
    <name type="scientific">Cinchona calisaya</name>
    <dbReference type="NCBI Taxonomy" id="153742"/>
    <lineage>
        <taxon>Eukaryota</taxon>
        <taxon>Viridiplantae</taxon>
        <taxon>Streptophyta</taxon>
        <taxon>Embryophyta</taxon>
        <taxon>Tracheophyta</taxon>
        <taxon>Spermatophyta</taxon>
        <taxon>Magnoliopsida</taxon>
        <taxon>eudicotyledons</taxon>
        <taxon>Gunneridae</taxon>
        <taxon>Pentapetalae</taxon>
        <taxon>asterids</taxon>
        <taxon>lamiids</taxon>
        <taxon>Gentianales</taxon>
        <taxon>Rubiaceae</taxon>
        <taxon>Cinchonoideae</taxon>
        <taxon>Cinchoneae</taxon>
        <taxon>Cinchona</taxon>
    </lineage>
</organism>
<dbReference type="InterPro" id="IPR058920">
    <property type="entry name" value="PAP-OAS1-bd-rel"/>
</dbReference>
<dbReference type="InterPro" id="IPR054708">
    <property type="entry name" value="MTPAP-like_central"/>
</dbReference>
<name>A0ABD2ZSH6_9GENT</name>
<feature type="domain" description="Poly(A) RNA polymerase mitochondrial-like central palm" evidence="2">
    <location>
        <begin position="35"/>
        <end position="153"/>
    </location>
</feature>
<dbReference type="SUPFAM" id="SSF81631">
    <property type="entry name" value="PAP/OAS1 substrate-binding domain"/>
    <property type="match status" value="1"/>
</dbReference>
<dbReference type="EMBL" id="JBJUIK010000008">
    <property type="protein sequence ID" value="KAL3521305.1"/>
    <property type="molecule type" value="Genomic_DNA"/>
</dbReference>
<dbReference type="Gene3D" id="3.30.460.10">
    <property type="entry name" value="Beta Polymerase, domain 2"/>
    <property type="match status" value="1"/>
</dbReference>
<dbReference type="InterPro" id="IPR043519">
    <property type="entry name" value="NT_sf"/>
</dbReference>
<proteinExistence type="predicted"/>
<dbReference type="AlphaFoldDB" id="A0ABD2ZSH6"/>
<dbReference type="Proteomes" id="UP001630127">
    <property type="component" value="Unassembled WGS sequence"/>
</dbReference>
<protein>
    <recommendedName>
        <fullName evidence="6">Polymerase nucleotidyl transferase domain-containing protein</fullName>
    </recommendedName>
</protein>
<feature type="region of interest" description="Disordered" evidence="1">
    <location>
        <begin position="575"/>
        <end position="595"/>
    </location>
</feature>
<dbReference type="PANTHER" id="PTHR45979:SF6">
    <property type="entry name" value="NUCLEOTIDYLTRANSFERASE DOMAIN PROTEIN"/>
    <property type="match status" value="1"/>
</dbReference>
<dbReference type="InterPro" id="IPR058921">
    <property type="entry name" value="PAP/OAS1-rel"/>
</dbReference>
<evidence type="ECO:0000256" key="1">
    <source>
        <dbReference type="SAM" id="MobiDB-lite"/>
    </source>
</evidence>